<keyword evidence="11" id="KW-0520">NAD</keyword>
<comment type="subcellular location">
    <subcellularLocation>
        <location evidence="1">Mitochondrion membrane</location>
        <topology evidence="1">Multi-pass membrane protein</topology>
    </subcellularLocation>
</comment>
<keyword evidence="6" id="KW-0679">Respiratory chain</keyword>
<dbReference type="InterPro" id="IPR050269">
    <property type="entry name" value="ComplexI_Subunit6"/>
</dbReference>
<reference evidence="17" key="1">
    <citation type="submission" date="2016-04" db="EMBL/GenBank/DDBJ databases">
        <title>Mitochondria of Scolytid beetles.</title>
        <authorList>
            <person name="Miller K."/>
            <person name="Linard B."/>
            <person name="Vogler A.P."/>
        </authorList>
    </citation>
    <scope>NUCLEOTIDE SEQUENCE</scope>
</reference>
<evidence type="ECO:0000313" key="17">
    <source>
        <dbReference type="EMBL" id="AOY39991.1"/>
    </source>
</evidence>
<geneLocation type="mitochondrion" evidence="17"/>
<dbReference type="PANTHER" id="PTHR11435:SF1">
    <property type="entry name" value="NADH-UBIQUINONE OXIDOREDUCTASE CHAIN 6"/>
    <property type="match status" value="1"/>
</dbReference>
<dbReference type="EMBL" id="KX035185">
    <property type="protein sequence ID" value="AOY39991.1"/>
    <property type="molecule type" value="Genomic_DNA"/>
</dbReference>
<evidence type="ECO:0000256" key="13">
    <source>
        <dbReference type="ARBA" id="ARBA00023136"/>
    </source>
</evidence>
<evidence type="ECO:0000256" key="15">
    <source>
        <dbReference type="ARBA" id="ARBA00049551"/>
    </source>
</evidence>
<evidence type="ECO:0000256" key="4">
    <source>
        <dbReference type="ARBA" id="ARBA00021095"/>
    </source>
</evidence>
<evidence type="ECO:0000256" key="1">
    <source>
        <dbReference type="ARBA" id="ARBA00004225"/>
    </source>
</evidence>
<proteinExistence type="inferred from homology"/>
<comment type="catalytic activity">
    <reaction evidence="15">
        <text>a ubiquinone + NADH + 5 H(+)(in) = a ubiquinol + NAD(+) + 4 H(+)(out)</text>
        <dbReference type="Rhea" id="RHEA:29091"/>
        <dbReference type="Rhea" id="RHEA-COMP:9565"/>
        <dbReference type="Rhea" id="RHEA-COMP:9566"/>
        <dbReference type="ChEBI" id="CHEBI:15378"/>
        <dbReference type="ChEBI" id="CHEBI:16389"/>
        <dbReference type="ChEBI" id="CHEBI:17976"/>
        <dbReference type="ChEBI" id="CHEBI:57540"/>
        <dbReference type="ChEBI" id="CHEBI:57945"/>
        <dbReference type="EC" id="7.1.1.2"/>
    </reaction>
</comment>
<protein>
    <recommendedName>
        <fullName evidence="4">NADH-ubiquinone oxidoreductase chain 6</fullName>
        <ecNumber evidence="3">7.1.1.2</ecNumber>
    </recommendedName>
    <alternativeName>
        <fullName evidence="14">NADH dehydrogenase subunit 6</fullName>
    </alternativeName>
</protein>
<feature type="transmembrane region" description="Helical" evidence="16">
    <location>
        <begin position="129"/>
        <end position="149"/>
    </location>
</feature>
<keyword evidence="9" id="KW-0249">Electron transport</keyword>
<sequence length="159" mass="18724">MMNYAFSVLFMFFKNPLSKGYMLLLMTISTSMTASTMFMNSWFGYILFLIMVGGMLVAFIYMTSTASNEKFSYPKVSLSIMYLMMLILTMVMIWKFMFPMNYSFMTNSQELENFMNLPLSKLFYKPLNYLPLMLMSYLLLTLIMVVKMTEFIKGPIRQK</sequence>
<evidence type="ECO:0000256" key="8">
    <source>
        <dbReference type="ARBA" id="ARBA00022967"/>
    </source>
</evidence>
<dbReference type="EC" id="7.1.1.2" evidence="3"/>
<keyword evidence="12 17" id="KW-0496">Mitochondrion</keyword>
<comment type="similarity">
    <text evidence="2">Belongs to the complex I subunit 6 family.</text>
</comment>
<evidence type="ECO:0000256" key="7">
    <source>
        <dbReference type="ARBA" id="ARBA00022692"/>
    </source>
</evidence>
<evidence type="ECO:0000256" key="3">
    <source>
        <dbReference type="ARBA" id="ARBA00012944"/>
    </source>
</evidence>
<evidence type="ECO:0000256" key="6">
    <source>
        <dbReference type="ARBA" id="ARBA00022660"/>
    </source>
</evidence>
<evidence type="ECO:0000256" key="14">
    <source>
        <dbReference type="ARBA" id="ARBA00031019"/>
    </source>
</evidence>
<feature type="transmembrane region" description="Helical" evidence="16">
    <location>
        <begin position="45"/>
        <end position="64"/>
    </location>
</feature>
<dbReference type="GO" id="GO:0008137">
    <property type="term" value="F:NADH dehydrogenase (ubiquinone) activity"/>
    <property type="evidence" value="ECO:0007669"/>
    <property type="project" value="UniProtKB-EC"/>
</dbReference>
<evidence type="ECO:0000256" key="9">
    <source>
        <dbReference type="ARBA" id="ARBA00022982"/>
    </source>
</evidence>
<gene>
    <name evidence="17" type="primary">nad6</name>
</gene>
<evidence type="ECO:0000256" key="12">
    <source>
        <dbReference type="ARBA" id="ARBA00023128"/>
    </source>
</evidence>
<keyword evidence="7 16" id="KW-0812">Transmembrane</keyword>
<name>A0A343A612_9CUCU</name>
<keyword evidence="8" id="KW-1278">Translocase</keyword>
<dbReference type="AlphaFoldDB" id="A0A343A612"/>
<dbReference type="GO" id="GO:0031966">
    <property type="term" value="C:mitochondrial membrane"/>
    <property type="evidence" value="ECO:0007669"/>
    <property type="project" value="UniProtKB-SubCell"/>
</dbReference>
<evidence type="ECO:0000256" key="10">
    <source>
        <dbReference type="ARBA" id="ARBA00022989"/>
    </source>
</evidence>
<feature type="transmembrane region" description="Helical" evidence="16">
    <location>
        <begin position="76"/>
        <end position="97"/>
    </location>
</feature>
<organism evidence="17">
    <name type="scientific">Scolytinae sp. BMNH 1040174</name>
    <dbReference type="NCBI Taxonomy" id="1903786"/>
    <lineage>
        <taxon>Eukaryota</taxon>
        <taxon>Metazoa</taxon>
        <taxon>Ecdysozoa</taxon>
        <taxon>Arthropoda</taxon>
        <taxon>Hexapoda</taxon>
        <taxon>Insecta</taxon>
        <taxon>Pterygota</taxon>
        <taxon>Neoptera</taxon>
        <taxon>Endopterygota</taxon>
        <taxon>Coleoptera</taxon>
        <taxon>Polyphaga</taxon>
        <taxon>Cucujiformia</taxon>
        <taxon>Curculionidae</taxon>
        <taxon>Scolytinae</taxon>
    </lineage>
</organism>
<keyword evidence="5" id="KW-0813">Transport</keyword>
<evidence type="ECO:0000256" key="11">
    <source>
        <dbReference type="ARBA" id="ARBA00023027"/>
    </source>
</evidence>
<keyword evidence="10 16" id="KW-1133">Transmembrane helix</keyword>
<keyword evidence="13 16" id="KW-0472">Membrane</keyword>
<accession>A0A343A612</accession>
<dbReference type="PANTHER" id="PTHR11435">
    <property type="entry name" value="NADH UBIQUINONE OXIDOREDUCTASE SUBUNIT ND6"/>
    <property type="match status" value="1"/>
</dbReference>
<evidence type="ECO:0000256" key="5">
    <source>
        <dbReference type="ARBA" id="ARBA00022448"/>
    </source>
</evidence>
<evidence type="ECO:0000256" key="16">
    <source>
        <dbReference type="SAM" id="Phobius"/>
    </source>
</evidence>
<evidence type="ECO:0000256" key="2">
    <source>
        <dbReference type="ARBA" id="ARBA00005698"/>
    </source>
</evidence>